<accession>A0A938BRI6</accession>
<comment type="similarity">
    <text evidence="1 7 8">Belongs to the universal ribosomal protein uL22 family.</text>
</comment>
<comment type="caution">
    <text evidence="11">The sequence shown here is derived from an EMBL/GenBank/DDBJ whole genome shotgun (WGS) entry which is preliminary data.</text>
</comment>
<evidence type="ECO:0000313" key="11">
    <source>
        <dbReference type="EMBL" id="MBM3331665.1"/>
    </source>
</evidence>
<dbReference type="InterPro" id="IPR047867">
    <property type="entry name" value="Ribosomal_uL22_bac/org-type"/>
</dbReference>
<comment type="function">
    <text evidence="7 10">This protein binds specifically to 23S rRNA; its binding is stimulated by other ribosomal proteins, e.g., L4, L17, and L20. It is important during the early stages of 50S assembly. It makes multiple contacts with different domains of the 23S rRNA in the assembled 50S subunit and ribosome.</text>
</comment>
<dbReference type="GO" id="GO:0006412">
    <property type="term" value="P:translation"/>
    <property type="evidence" value="ECO:0007669"/>
    <property type="project" value="UniProtKB-UniRule"/>
</dbReference>
<gene>
    <name evidence="7" type="primary">rplV</name>
    <name evidence="11" type="ORF">FJY68_07435</name>
</gene>
<evidence type="ECO:0000256" key="3">
    <source>
        <dbReference type="ARBA" id="ARBA00022884"/>
    </source>
</evidence>
<comment type="function">
    <text evidence="7">The globular domain of the protein is located near the polypeptide exit tunnel on the outside of the subunit, while an extended beta-hairpin is found that lines the wall of the exit tunnel in the center of the 70S ribosome.</text>
</comment>
<evidence type="ECO:0000256" key="9">
    <source>
        <dbReference type="RuleBase" id="RU004006"/>
    </source>
</evidence>
<dbReference type="AlphaFoldDB" id="A0A938BRI6"/>
<dbReference type="PANTHER" id="PTHR13501:SF8">
    <property type="entry name" value="LARGE RIBOSOMAL SUBUNIT PROTEIN UL22M"/>
    <property type="match status" value="1"/>
</dbReference>
<evidence type="ECO:0000256" key="10">
    <source>
        <dbReference type="RuleBase" id="RU004008"/>
    </source>
</evidence>
<protein>
    <recommendedName>
        <fullName evidence="6 7">Large ribosomal subunit protein uL22</fullName>
    </recommendedName>
</protein>
<comment type="subunit">
    <text evidence="7 9">Part of the 50S ribosomal subunit.</text>
</comment>
<dbReference type="InterPro" id="IPR036394">
    <property type="entry name" value="Ribosomal_uL22_sf"/>
</dbReference>
<proteinExistence type="inferred from homology"/>
<dbReference type="Pfam" id="PF00237">
    <property type="entry name" value="Ribosomal_L22"/>
    <property type="match status" value="1"/>
</dbReference>
<name>A0A938BRI6_UNCW3</name>
<evidence type="ECO:0000256" key="4">
    <source>
        <dbReference type="ARBA" id="ARBA00022980"/>
    </source>
</evidence>
<dbReference type="Gene3D" id="3.90.470.10">
    <property type="entry name" value="Ribosomal protein L22/L17"/>
    <property type="match status" value="1"/>
</dbReference>
<dbReference type="HAMAP" id="MF_01331_B">
    <property type="entry name" value="Ribosomal_uL22_B"/>
    <property type="match status" value="1"/>
</dbReference>
<dbReference type="GO" id="GO:0003735">
    <property type="term" value="F:structural constituent of ribosome"/>
    <property type="evidence" value="ECO:0007669"/>
    <property type="project" value="InterPro"/>
</dbReference>
<dbReference type="GO" id="GO:0022625">
    <property type="term" value="C:cytosolic large ribosomal subunit"/>
    <property type="evidence" value="ECO:0007669"/>
    <property type="project" value="TreeGrafter"/>
</dbReference>
<evidence type="ECO:0000313" key="12">
    <source>
        <dbReference type="Proteomes" id="UP000779900"/>
    </source>
</evidence>
<reference evidence="11" key="1">
    <citation type="submission" date="2019-03" db="EMBL/GenBank/DDBJ databases">
        <title>Lake Tanganyika Metagenome-Assembled Genomes (MAGs).</title>
        <authorList>
            <person name="Tran P."/>
        </authorList>
    </citation>
    <scope>NUCLEOTIDE SEQUENCE</scope>
    <source>
        <strain evidence="11">K_DeepCast_150m_m2_040</strain>
    </source>
</reference>
<evidence type="ECO:0000256" key="5">
    <source>
        <dbReference type="ARBA" id="ARBA00023274"/>
    </source>
</evidence>
<dbReference type="InterPro" id="IPR005727">
    <property type="entry name" value="Ribosomal_uL22_bac/chlpt-type"/>
</dbReference>
<evidence type="ECO:0000256" key="7">
    <source>
        <dbReference type="HAMAP-Rule" id="MF_01331"/>
    </source>
</evidence>
<evidence type="ECO:0000256" key="2">
    <source>
        <dbReference type="ARBA" id="ARBA00022730"/>
    </source>
</evidence>
<dbReference type="EMBL" id="VGIR01000039">
    <property type="protein sequence ID" value="MBM3331665.1"/>
    <property type="molecule type" value="Genomic_DNA"/>
</dbReference>
<dbReference type="Proteomes" id="UP000779900">
    <property type="component" value="Unassembled WGS sequence"/>
</dbReference>
<dbReference type="InterPro" id="IPR001063">
    <property type="entry name" value="Ribosomal_uL22"/>
</dbReference>
<keyword evidence="4 7" id="KW-0689">Ribosomal protein</keyword>
<evidence type="ECO:0000256" key="8">
    <source>
        <dbReference type="RuleBase" id="RU004005"/>
    </source>
</evidence>
<evidence type="ECO:0000256" key="1">
    <source>
        <dbReference type="ARBA" id="ARBA00009451"/>
    </source>
</evidence>
<dbReference type="GO" id="GO:0019843">
    <property type="term" value="F:rRNA binding"/>
    <property type="evidence" value="ECO:0007669"/>
    <property type="project" value="UniProtKB-UniRule"/>
</dbReference>
<keyword evidence="3 7" id="KW-0694">RNA-binding</keyword>
<dbReference type="PANTHER" id="PTHR13501">
    <property type="entry name" value="CHLOROPLAST 50S RIBOSOMAL PROTEIN L22-RELATED"/>
    <property type="match status" value="1"/>
</dbReference>
<dbReference type="SUPFAM" id="SSF54843">
    <property type="entry name" value="Ribosomal protein L22"/>
    <property type="match status" value="1"/>
</dbReference>
<organism evidence="11 12">
    <name type="scientific">candidate division WOR-3 bacterium</name>
    <dbReference type="NCBI Taxonomy" id="2052148"/>
    <lineage>
        <taxon>Bacteria</taxon>
        <taxon>Bacteria division WOR-3</taxon>
    </lineage>
</organism>
<keyword evidence="5 7" id="KW-0687">Ribonucleoprotein</keyword>
<evidence type="ECO:0000256" key="6">
    <source>
        <dbReference type="ARBA" id="ARBA00035207"/>
    </source>
</evidence>
<sequence>MIEATAIGRFQPGSAKKLALVADLIRGRDVPTALRTMTFLVKPSKAPIMKTLRSAVANAIVKAGKAKLKEEDLVVAEVRVDQGPILKPRRWQPGPRGMATPIRKPTVHVRVRVATKKGVRV</sequence>
<keyword evidence="2 7" id="KW-0699">rRNA-binding</keyword>
<dbReference type="CDD" id="cd00336">
    <property type="entry name" value="Ribosomal_L22"/>
    <property type="match status" value="1"/>
</dbReference>